<dbReference type="InterPro" id="IPR008183">
    <property type="entry name" value="Aldose_1/G6P_1-epimerase"/>
</dbReference>
<dbReference type="RefSeq" id="WP_141189604.1">
    <property type="nucleotide sequence ID" value="NZ_JBHUMR010000007.1"/>
</dbReference>
<organism evidence="1 2">
    <name type="scientific">Terrilactibacillus laevilacticus</name>
    <dbReference type="NCBI Taxonomy" id="1380157"/>
    <lineage>
        <taxon>Bacteria</taxon>
        <taxon>Bacillati</taxon>
        <taxon>Bacillota</taxon>
        <taxon>Bacilli</taxon>
        <taxon>Bacillales</taxon>
        <taxon>Bacillaceae</taxon>
        <taxon>Terrilactibacillus</taxon>
    </lineage>
</organism>
<sequence length="285" mass="33402">MKTSSLKIYEIKEEATQSSFKIAPERGGMITSLILHGQECLYMDEESLHDEKRNVRGGIPVLFPICDRLRGNRYKHKGKTYTMYNHGFARNLPWTIEEINFDTQSITLSLESGYETKRQYPFDFKLTFQYTLKKGKLQIRQQYKNLSDDHLPFYAGFHPYFNVDHKVIEVKTDATKYFDVNDGKEKTVTGTFDLTETKEALTLLNSEQGHIRFPMNAQYDLMLWMGKEFRFITLWSEPGKDYVCVEPWMARPNAMNTKDYLHQILQDREMNTYFEVGLVEKGGNS</sequence>
<dbReference type="SUPFAM" id="SSF74650">
    <property type="entry name" value="Galactose mutarotase-like"/>
    <property type="match status" value="1"/>
</dbReference>
<dbReference type="InterPro" id="IPR011013">
    <property type="entry name" value="Gal_mutarotase_sf_dom"/>
</dbReference>
<dbReference type="InterPro" id="IPR014718">
    <property type="entry name" value="GH-type_carb-bd"/>
</dbReference>
<dbReference type="Gene3D" id="2.70.98.10">
    <property type="match status" value="1"/>
</dbReference>
<dbReference type="PANTHER" id="PTHR11122">
    <property type="entry name" value="APOSPORY-ASSOCIATED PROTEIN C-RELATED"/>
    <property type="match status" value="1"/>
</dbReference>
<name>A0ABW5PMV2_9BACI</name>
<dbReference type="Pfam" id="PF01263">
    <property type="entry name" value="Aldose_epim"/>
    <property type="match status" value="1"/>
</dbReference>
<reference evidence="2" key="1">
    <citation type="journal article" date="2019" name="Int. J. Syst. Evol. Microbiol.">
        <title>The Global Catalogue of Microorganisms (GCM) 10K type strain sequencing project: providing services to taxonomists for standard genome sequencing and annotation.</title>
        <authorList>
            <consortium name="The Broad Institute Genomics Platform"/>
            <consortium name="The Broad Institute Genome Sequencing Center for Infectious Disease"/>
            <person name="Wu L."/>
            <person name="Ma J."/>
        </authorList>
    </citation>
    <scope>NUCLEOTIDE SEQUENCE [LARGE SCALE GENOMIC DNA]</scope>
    <source>
        <strain evidence="2">TISTR 2241</strain>
    </source>
</reference>
<evidence type="ECO:0000313" key="1">
    <source>
        <dbReference type="EMBL" id="MFD2616158.1"/>
    </source>
</evidence>
<evidence type="ECO:0000313" key="2">
    <source>
        <dbReference type="Proteomes" id="UP001597458"/>
    </source>
</evidence>
<keyword evidence="2" id="KW-1185">Reference proteome</keyword>
<proteinExistence type="predicted"/>
<dbReference type="EMBL" id="JBHUMR010000007">
    <property type="protein sequence ID" value="MFD2616158.1"/>
    <property type="molecule type" value="Genomic_DNA"/>
</dbReference>
<comment type="caution">
    <text evidence="1">The sequence shown here is derived from an EMBL/GenBank/DDBJ whole genome shotgun (WGS) entry which is preliminary data.</text>
</comment>
<protein>
    <submittedName>
        <fullName evidence="1">Aldose epimerase</fullName>
    </submittedName>
</protein>
<accession>A0ABW5PMV2</accession>
<dbReference type="Proteomes" id="UP001597458">
    <property type="component" value="Unassembled WGS sequence"/>
</dbReference>
<dbReference type="PANTHER" id="PTHR11122:SF13">
    <property type="entry name" value="GLUCOSE-6-PHOSPHATE 1-EPIMERASE"/>
    <property type="match status" value="1"/>
</dbReference>
<gene>
    <name evidence="1" type="ORF">ACFSTF_02380</name>
</gene>